<gene>
    <name evidence="1" type="ORF">BK131_18975</name>
</gene>
<dbReference type="EMBL" id="MRTJ01000008">
    <property type="protein sequence ID" value="OMF12092.1"/>
    <property type="molecule type" value="Genomic_DNA"/>
</dbReference>
<evidence type="ECO:0000313" key="1">
    <source>
        <dbReference type="EMBL" id="OMF12092.1"/>
    </source>
</evidence>
<reference evidence="1 2" key="1">
    <citation type="submission" date="2016-11" db="EMBL/GenBank/DDBJ databases">
        <title>Paenibacillus species isolates.</title>
        <authorList>
            <person name="Beno S.M."/>
        </authorList>
    </citation>
    <scope>NUCLEOTIDE SEQUENCE [LARGE SCALE GENOMIC DNA]</scope>
    <source>
        <strain evidence="1 2">FSL H8-0246</strain>
    </source>
</reference>
<protein>
    <submittedName>
        <fullName evidence="1">Uncharacterized protein</fullName>
    </submittedName>
</protein>
<sequence length="246" mass="27611">MKKKTLVSLLTIPLVAASVSGYMYLNEPPIVSAQSDVESAALKATQGKIDYIKESFEDGSYIVRYRDRVNLTEITEEYRDNQLHNKLIIEDGGKKITSYGRDFEKGKLVGNTWTMPDNIAAENEKLLQISLLENAKEELQSQDWTVLETAGTQSRSAIESNEQKAVSEDNLHKEVVTIDVNTGLPTKRVIYQKDKNGEIVTSSTKTEEYKYLDSMPMKIQSFAPEESVEIKEIPAPVIEDKVLEGS</sequence>
<organism evidence="1 2">
    <name type="scientific">Paenibacillus amylolyticus</name>
    <dbReference type="NCBI Taxonomy" id="1451"/>
    <lineage>
        <taxon>Bacteria</taxon>
        <taxon>Bacillati</taxon>
        <taxon>Bacillota</taxon>
        <taxon>Bacilli</taxon>
        <taxon>Bacillales</taxon>
        <taxon>Paenibacillaceae</taxon>
        <taxon>Paenibacillus</taxon>
    </lineage>
</organism>
<dbReference type="RefSeq" id="WP_076332808.1">
    <property type="nucleotide sequence ID" value="NZ_MRTJ01000008.1"/>
</dbReference>
<evidence type="ECO:0000313" key="2">
    <source>
        <dbReference type="Proteomes" id="UP000187134"/>
    </source>
</evidence>
<dbReference type="Proteomes" id="UP000187134">
    <property type="component" value="Unassembled WGS sequence"/>
</dbReference>
<dbReference type="OrthoDB" id="2620178at2"/>
<dbReference type="AlphaFoldDB" id="A0A1R1BQB7"/>
<proteinExistence type="predicted"/>
<comment type="caution">
    <text evidence="1">The sequence shown here is derived from an EMBL/GenBank/DDBJ whole genome shotgun (WGS) entry which is preliminary data.</text>
</comment>
<accession>A0A1R1BQB7</accession>
<name>A0A1R1BQB7_PAEAM</name>